<feature type="compositionally biased region" description="Polar residues" evidence="1">
    <location>
        <begin position="321"/>
        <end position="332"/>
    </location>
</feature>
<feature type="compositionally biased region" description="Basic and acidic residues" evidence="1">
    <location>
        <begin position="368"/>
        <end position="384"/>
    </location>
</feature>
<protein>
    <submittedName>
        <fullName evidence="2">Uncharacterized protein</fullName>
    </submittedName>
</protein>
<feature type="compositionally biased region" description="Basic residues" evidence="1">
    <location>
        <begin position="385"/>
        <end position="398"/>
    </location>
</feature>
<accession>A0A7S2VBC6</accession>
<feature type="region of interest" description="Disordered" evidence="1">
    <location>
        <begin position="1"/>
        <end position="49"/>
    </location>
</feature>
<feature type="compositionally biased region" description="Low complexity" evidence="1">
    <location>
        <begin position="228"/>
        <end position="237"/>
    </location>
</feature>
<organism evidence="2">
    <name type="scientific">Entomoneis paludosa</name>
    <dbReference type="NCBI Taxonomy" id="265537"/>
    <lineage>
        <taxon>Eukaryota</taxon>
        <taxon>Sar</taxon>
        <taxon>Stramenopiles</taxon>
        <taxon>Ochrophyta</taxon>
        <taxon>Bacillariophyta</taxon>
        <taxon>Bacillariophyceae</taxon>
        <taxon>Bacillariophycidae</taxon>
        <taxon>Entomoneidaceae</taxon>
        <taxon>Entomoneis</taxon>
    </lineage>
</organism>
<feature type="compositionally biased region" description="Polar residues" evidence="1">
    <location>
        <begin position="278"/>
        <end position="298"/>
    </location>
</feature>
<dbReference type="InterPro" id="IPR003903">
    <property type="entry name" value="UIM_dom"/>
</dbReference>
<dbReference type="EMBL" id="HBHT01003511">
    <property type="protein sequence ID" value="CAD9944529.1"/>
    <property type="molecule type" value="Transcribed_RNA"/>
</dbReference>
<feature type="compositionally biased region" description="Basic residues" evidence="1">
    <location>
        <begin position="1"/>
        <end position="11"/>
    </location>
</feature>
<feature type="compositionally biased region" description="Low complexity" evidence="1">
    <location>
        <begin position="245"/>
        <end position="272"/>
    </location>
</feature>
<name>A0A7S2VBC6_9STRA</name>
<feature type="compositionally biased region" description="Pro residues" evidence="1">
    <location>
        <begin position="16"/>
        <end position="27"/>
    </location>
</feature>
<feature type="compositionally biased region" description="Low complexity" evidence="1">
    <location>
        <begin position="348"/>
        <end position="358"/>
    </location>
</feature>
<gene>
    <name evidence="2" type="ORF">APAL1065_LOCUS2363</name>
</gene>
<evidence type="ECO:0000313" key="2">
    <source>
        <dbReference type="EMBL" id="CAD9944529.1"/>
    </source>
</evidence>
<evidence type="ECO:0000256" key="1">
    <source>
        <dbReference type="SAM" id="MobiDB-lite"/>
    </source>
</evidence>
<feature type="region of interest" description="Disordered" evidence="1">
    <location>
        <begin position="131"/>
        <end position="154"/>
    </location>
</feature>
<feature type="region of interest" description="Disordered" evidence="1">
    <location>
        <begin position="182"/>
        <end position="408"/>
    </location>
</feature>
<dbReference type="SMART" id="SM00726">
    <property type="entry name" value="UIM"/>
    <property type="match status" value="3"/>
</dbReference>
<sequence length="408" mass="44459">MRASSRTKPRKAATQAPPPATSPPPTAAAPDTTTSGMAGVYQARPSQRTVGMEINHDGVVWKERLAVVEGVTPEGNPQLHLRSYFRDATTHERVWDEPPSGASHVEFATPAMRNFAQEQMRELQFTLDLIPPDSTTTAPPGDTTSNKKKGFFRRPGVFKKKEKATLQDESKDLNLQRAIALSMADQQGPSKKTGRQHKRGASNASWGGDDPRILFDSEFSQPVKSGGTRSTTTTATTQEEEDLAMAKALSLSAAEQGPAPTKATTTKTAPLKEPLPHQKQQAPPRNQQNNHKTSNPSLTEDEMLQLAIEQSKQDMYGVQPVESQSKPSTAGSQLIGPYDPYSSKHVNSPTTRSSTPTTDVMSSSEGQPELHKIQDATTEPLDRKKPARSLSRRMFGGRKRMEAQAGVL</sequence>
<dbReference type="Pfam" id="PF02809">
    <property type="entry name" value="UIM"/>
    <property type="match status" value="3"/>
</dbReference>
<reference evidence="2" key="1">
    <citation type="submission" date="2021-01" db="EMBL/GenBank/DDBJ databases">
        <authorList>
            <person name="Corre E."/>
            <person name="Pelletier E."/>
            <person name="Niang G."/>
            <person name="Scheremetjew M."/>
            <person name="Finn R."/>
            <person name="Kale V."/>
            <person name="Holt S."/>
            <person name="Cochrane G."/>
            <person name="Meng A."/>
            <person name="Brown T."/>
            <person name="Cohen L."/>
        </authorList>
    </citation>
    <scope>NUCLEOTIDE SEQUENCE</scope>
    <source>
        <strain evidence="2">CCMP125</strain>
    </source>
</reference>
<dbReference type="AlphaFoldDB" id="A0A7S2VBC6"/>
<feature type="compositionally biased region" description="Polar residues" evidence="1">
    <location>
        <begin position="133"/>
        <end position="144"/>
    </location>
</feature>
<dbReference type="PROSITE" id="PS50330">
    <property type="entry name" value="UIM"/>
    <property type="match status" value="2"/>
</dbReference>
<proteinExistence type="predicted"/>